<dbReference type="Proteomes" id="UP000240400">
    <property type="component" value="Unassembled WGS sequence"/>
</dbReference>
<evidence type="ECO:0000313" key="3">
    <source>
        <dbReference type="Proteomes" id="UP000240400"/>
    </source>
</evidence>
<protein>
    <recommendedName>
        <fullName evidence="4">DUF3953 domain-containing protein</fullName>
    </recommendedName>
</protein>
<evidence type="ECO:0008006" key="4">
    <source>
        <dbReference type="Google" id="ProtNLM"/>
    </source>
</evidence>
<feature type="transmembrane region" description="Helical" evidence="1">
    <location>
        <begin position="12"/>
        <end position="31"/>
    </location>
</feature>
<name>A0A2T4SEH0_9STAP</name>
<sequence length="84" mass="9474">MAKNSKIDKFLLRSLVIVIILCFGTLFLHMFNIVNDTVYLIASIIMSLLIVMGGVIHLWEKQLIRGIIFTLIGIILLISNIGFI</sequence>
<proteinExistence type="predicted"/>
<keyword evidence="1" id="KW-0812">Transmembrane</keyword>
<dbReference type="RefSeq" id="WP_107643843.1">
    <property type="nucleotide sequence ID" value="NZ_CANMJG010000004.1"/>
</dbReference>
<organism evidence="2 3">
    <name type="scientific">Staphylococcus nepalensis</name>
    <dbReference type="NCBI Taxonomy" id="214473"/>
    <lineage>
        <taxon>Bacteria</taxon>
        <taxon>Bacillati</taxon>
        <taxon>Bacillota</taxon>
        <taxon>Bacilli</taxon>
        <taxon>Bacillales</taxon>
        <taxon>Staphylococcaceae</taxon>
        <taxon>Staphylococcus</taxon>
    </lineage>
</organism>
<reference evidence="2 3" key="1">
    <citation type="journal article" date="2016" name="Front. Microbiol.">
        <title>Comprehensive Phylogenetic Analysis of Bovine Non-aureus Staphylococci Species Based on Whole-Genome Sequencing.</title>
        <authorList>
            <person name="Naushad S."/>
            <person name="Barkema H.W."/>
            <person name="Luby C."/>
            <person name="Condas L.A."/>
            <person name="Nobrega D.B."/>
            <person name="Carson D.A."/>
            <person name="De Buck J."/>
        </authorList>
    </citation>
    <scope>NUCLEOTIDE SEQUENCE [LARGE SCALE GENOMIC DNA]</scope>
    <source>
        <strain evidence="2 3">SNUC 4337</strain>
    </source>
</reference>
<comment type="caution">
    <text evidence="2">The sequence shown here is derived from an EMBL/GenBank/DDBJ whole genome shotgun (WGS) entry which is preliminary data.</text>
</comment>
<feature type="transmembrane region" description="Helical" evidence="1">
    <location>
        <begin position="66"/>
        <end position="83"/>
    </location>
</feature>
<dbReference type="AlphaFoldDB" id="A0A2T4SEH0"/>
<evidence type="ECO:0000313" key="2">
    <source>
        <dbReference type="EMBL" id="PTK61040.1"/>
    </source>
</evidence>
<keyword evidence="1" id="KW-1133">Transmembrane helix</keyword>
<dbReference type="EMBL" id="PZHR01000001">
    <property type="protein sequence ID" value="PTK61040.1"/>
    <property type="molecule type" value="Genomic_DNA"/>
</dbReference>
<gene>
    <name evidence="2" type="ORF">BUZ61_00475</name>
</gene>
<keyword evidence="1" id="KW-0472">Membrane</keyword>
<accession>A0A2T4SEH0</accession>
<evidence type="ECO:0000256" key="1">
    <source>
        <dbReference type="SAM" id="Phobius"/>
    </source>
</evidence>
<feature type="transmembrane region" description="Helical" evidence="1">
    <location>
        <begin position="37"/>
        <end position="59"/>
    </location>
</feature>